<dbReference type="RefSeq" id="WP_046499812.1">
    <property type="nucleotide sequence ID" value="NZ_CGIH01000049.1"/>
</dbReference>
<keyword evidence="3" id="KW-0443">Lipid metabolism</keyword>
<dbReference type="STRING" id="690567.2505"/>
<dbReference type="InterPro" id="IPR023990">
    <property type="entry name" value="Butryl-CoA_acetate_CoA_Tfrase"/>
</dbReference>
<dbReference type="GO" id="GO:0019605">
    <property type="term" value="P:butyrate metabolic process"/>
    <property type="evidence" value="ECO:0007669"/>
    <property type="project" value="UniProtKB-UniRule"/>
</dbReference>
<dbReference type="InterPro" id="IPR026888">
    <property type="entry name" value="AcetylCoA_hyd_C"/>
</dbReference>
<proteinExistence type="inferred from homology"/>
<feature type="active site" description="5-glutamyl coenzyme A thioester intermediate" evidence="3">
    <location>
        <position position="256"/>
    </location>
</feature>
<dbReference type="Gene3D" id="3.30.750.70">
    <property type="entry name" value="4-hydroxybutyrate coenzyme like domains"/>
    <property type="match status" value="1"/>
</dbReference>
<dbReference type="EMBL" id="CGIH01000049">
    <property type="protein sequence ID" value="CFY05426.1"/>
    <property type="molecule type" value="Genomic_DNA"/>
</dbReference>
<dbReference type="GO" id="GO:0008775">
    <property type="term" value="F:acetate CoA-transferase activity"/>
    <property type="evidence" value="ECO:0007669"/>
    <property type="project" value="InterPro"/>
</dbReference>
<feature type="domain" description="Acetyl-CoA hydrolase/transferase C-terminal" evidence="5">
    <location>
        <begin position="290"/>
        <end position="446"/>
    </location>
</feature>
<evidence type="ECO:0000259" key="5">
    <source>
        <dbReference type="Pfam" id="PF13336"/>
    </source>
</evidence>
<dbReference type="Gene3D" id="3.40.1080.10">
    <property type="entry name" value="Glutaconate Coenzyme A-transferase"/>
    <property type="match status" value="1"/>
</dbReference>
<dbReference type="InterPro" id="IPR046433">
    <property type="entry name" value="ActCoA_hydro"/>
</dbReference>
<dbReference type="PANTHER" id="PTHR21432:SF20">
    <property type="entry name" value="ACETYL-COA HYDROLASE"/>
    <property type="match status" value="1"/>
</dbReference>
<dbReference type="AlphaFoldDB" id="A0A0E3W3U3"/>
<keyword evidence="2 3" id="KW-0808">Transferase</keyword>
<feature type="domain" description="Acetyl-CoA hydrolase/transferase N-terminal" evidence="4">
    <location>
        <begin position="9"/>
        <end position="195"/>
    </location>
</feature>
<protein>
    <recommendedName>
        <fullName evidence="3">Probable butyrate:acetyl-CoA coenzyme A-transferase</fullName>
        <shortName evidence="3">Butyrate CoA-transferase</shortName>
        <ecNumber evidence="3">2.8.3.-</ecNumber>
    </recommendedName>
</protein>
<comment type="similarity">
    <text evidence="1 3">Belongs to the acetyl-CoA hydrolase/transferase family.</text>
</comment>
<evidence type="ECO:0000256" key="2">
    <source>
        <dbReference type="ARBA" id="ARBA00022679"/>
    </source>
</evidence>
<dbReference type="HAMAP" id="MF_03228">
    <property type="entry name" value="But_CoA_trans"/>
    <property type="match status" value="1"/>
</dbReference>
<dbReference type="EC" id="2.8.3.-" evidence="3"/>
<dbReference type="InterPro" id="IPR038460">
    <property type="entry name" value="AcetylCoA_hyd_C_sf"/>
</dbReference>
<comment type="pathway">
    <text evidence="3">Lipid metabolism; butanoate metabolism.</text>
</comment>
<dbReference type="Gene3D" id="3.40.1080.20">
    <property type="entry name" value="Acetyl-CoA hydrolase/transferase C-terminal domain"/>
    <property type="match status" value="1"/>
</dbReference>
<feature type="binding site" evidence="3">
    <location>
        <position position="331"/>
    </location>
    <ligand>
        <name>CoA</name>
        <dbReference type="ChEBI" id="CHEBI:57287"/>
    </ligand>
</feature>
<dbReference type="Pfam" id="PF13336">
    <property type="entry name" value="AcetylCoA_hyd_C"/>
    <property type="match status" value="1"/>
</dbReference>
<comment type="catalytic activity">
    <reaction evidence="3">
        <text>butanoate + acetyl-CoA = butanoyl-CoA + acetate</text>
        <dbReference type="Rhea" id="RHEA:30071"/>
        <dbReference type="ChEBI" id="CHEBI:17968"/>
        <dbReference type="ChEBI" id="CHEBI:30089"/>
        <dbReference type="ChEBI" id="CHEBI:57288"/>
        <dbReference type="ChEBI" id="CHEBI:57371"/>
    </reaction>
</comment>
<name>A0A0E3W3U3_9FIRM</name>
<gene>
    <name evidence="6" type="ORF">2505</name>
</gene>
<keyword evidence="3" id="KW-0963">Cytoplasm</keyword>
<dbReference type="PANTHER" id="PTHR21432">
    <property type="entry name" value="ACETYL-COA HYDROLASE-RELATED"/>
    <property type="match status" value="1"/>
</dbReference>
<dbReference type="GO" id="GO:0006083">
    <property type="term" value="P:acetate metabolic process"/>
    <property type="evidence" value="ECO:0007669"/>
    <property type="project" value="InterPro"/>
</dbReference>
<evidence type="ECO:0000313" key="6">
    <source>
        <dbReference type="EMBL" id="CFY05426.1"/>
    </source>
</evidence>
<evidence type="ECO:0000256" key="1">
    <source>
        <dbReference type="ARBA" id="ARBA00009632"/>
    </source>
</evidence>
<keyword evidence="6" id="KW-0378">Hydrolase</keyword>
<comment type="subcellular location">
    <subcellularLocation>
        <location evidence="3">Cytoplasm</location>
    </subcellularLocation>
</comment>
<evidence type="ECO:0000256" key="3">
    <source>
        <dbReference type="HAMAP-Rule" id="MF_03228"/>
    </source>
</evidence>
<feature type="binding site" evidence="3">
    <location>
        <position position="354"/>
    </location>
    <ligand>
        <name>CoA</name>
        <dbReference type="ChEBI" id="CHEBI:57287"/>
    </ligand>
</feature>
<dbReference type="Pfam" id="PF02550">
    <property type="entry name" value="AcetylCoA_hydro"/>
    <property type="match status" value="1"/>
</dbReference>
<keyword evidence="7" id="KW-1185">Reference proteome</keyword>
<dbReference type="SUPFAM" id="SSF100950">
    <property type="entry name" value="NagB/RpiA/CoA transferase-like"/>
    <property type="match status" value="2"/>
</dbReference>
<dbReference type="GO" id="GO:0016787">
    <property type="term" value="F:hydrolase activity"/>
    <property type="evidence" value="ECO:0007669"/>
    <property type="project" value="UniProtKB-KW"/>
</dbReference>
<dbReference type="Proteomes" id="UP000045545">
    <property type="component" value="Unassembled WGS sequence"/>
</dbReference>
<accession>A0A0E3W3U3</accession>
<dbReference type="InterPro" id="IPR003702">
    <property type="entry name" value="ActCoA_hydro_N"/>
</dbReference>
<dbReference type="UniPathway" id="UPA00863"/>
<organism evidence="6 7">
    <name type="scientific">Syntrophomonas zehnderi OL-4</name>
    <dbReference type="NCBI Taxonomy" id="690567"/>
    <lineage>
        <taxon>Bacteria</taxon>
        <taxon>Bacillati</taxon>
        <taxon>Bacillota</taxon>
        <taxon>Clostridia</taxon>
        <taxon>Eubacteriales</taxon>
        <taxon>Syntrophomonadaceae</taxon>
        <taxon>Syntrophomonas</taxon>
    </lineage>
</organism>
<sequence>MARDFLAMYKDKLRTAEEAAKIVESGDWVDYGMFNGKPVAFDRALAARKDELEDVKIMASTTVPPLPEVVTRDPQGEVFTYMDLHFSIVSRMMQEQCQGVFYHPVAYGESEKYFADGYEDPPNVGTSRRKVFVVQVTPMDKNGYFNWGVHNSTSFAQVLSAYNTIVEINENLPVALGGCNESLHISQVDYIIEGDNPELTHLPEIPVSDTDRKIAGHVLEHLRDGQCIQLGIGAMPNILGKMINETDLKDLGGWTEMLVDAYMEMWESGKMTGMRKSIDPGKINYTFTLGSKQLFDWIDHNPALASCNVGYVNHPARLTSIDNLISINQALQVDLYSSVNAESSGFRQISGNGGLSDFVNGAYWSRGGRSFICLPSTHTRKDGTLVSRIVPAFDTGSITTVTRQMVNYIVTEYGWVSLKGTSTWARAEKIISIAHPDFRDELIKAAQERKIWRRTNKIS</sequence>
<evidence type="ECO:0000259" key="4">
    <source>
        <dbReference type="Pfam" id="PF02550"/>
    </source>
</evidence>
<evidence type="ECO:0000313" key="7">
    <source>
        <dbReference type="Proteomes" id="UP000045545"/>
    </source>
</evidence>
<keyword evidence="3" id="KW-0276">Fatty acid metabolism</keyword>
<dbReference type="InterPro" id="IPR037171">
    <property type="entry name" value="NagB/RpiA_transferase-like"/>
</dbReference>
<dbReference type="OrthoDB" id="9801795at2"/>
<reference evidence="6 7" key="1">
    <citation type="submission" date="2015-03" db="EMBL/GenBank/DDBJ databases">
        <authorList>
            <person name="Murphy D."/>
        </authorList>
    </citation>
    <scope>NUCLEOTIDE SEQUENCE [LARGE SCALE GENOMIC DNA]</scope>
    <source>
        <strain evidence="6 7">OL-4</strain>
    </source>
</reference>
<dbReference type="GO" id="GO:0006084">
    <property type="term" value="P:acetyl-CoA metabolic process"/>
    <property type="evidence" value="ECO:0007669"/>
    <property type="project" value="UniProtKB-UniRule"/>
</dbReference>
<dbReference type="GO" id="GO:0005737">
    <property type="term" value="C:cytoplasm"/>
    <property type="evidence" value="ECO:0007669"/>
    <property type="project" value="UniProtKB-SubCell"/>
</dbReference>
<feature type="binding site" evidence="3">
    <location>
        <begin position="231"/>
        <end position="235"/>
    </location>
    <ligand>
        <name>CoA</name>
        <dbReference type="ChEBI" id="CHEBI:57287"/>
    </ligand>
</feature>
<comment type="function">
    <text evidence="3">Coenzyme A-transferase that converts butyrate to butyryl-CoA.</text>
</comment>